<dbReference type="EMBL" id="CP002048">
    <property type="protein sequence ID" value="ADI01541.1"/>
    <property type="molecule type" value="Genomic_DNA"/>
</dbReference>
<name>D7CLF6_SYNLT</name>
<reference evidence="2" key="1">
    <citation type="journal article" date="2010" name="Stand. Genomic Sci.">
        <title>Complete genome sequence of Syntrophothermus lipocalidus type strain (TGB-C1T).</title>
        <authorList>
            <consortium name="US DOE Joint Genome Institute (JGI-PGF)"/>
            <person name="Djao O."/>
            <person name="Zhang X."/>
            <person name="Lucas S."/>
            <person name="Lapidus A."/>
            <person name="Glavina Del Rio T."/>
            <person name="Nolan M."/>
            <person name="Tice H."/>
            <person name="Cheng J."/>
            <person name="Han C."/>
            <person name="Tapia R."/>
            <person name="Goodwin L."/>
            <person name="Pitluck S."/>
            <person name="Liolios K."/>
            <person name="Ivanova N."/>
            <person name="Mavromatis K."/>
            <person name="Mikhailova N."/>
            <person name="Ovchinnikova G."/>
            <person name="Pati A."/>
            <person name="Brambilla E."/>
            <person name="Chen A."/>
            <person name="Palaniappan K."/>
            <person name="Land M."/>
            <person name="Hauser L."/>
            <person name="Chang Y."/>
            <person name="Jeffries C."/>
            <person name="Rohde M."/>
            <person name="Sikorski J."/>
            <person name="Spring S."/>
            <person name="Goker M."/>
            <person name="Detter J."/>
            <person name="Woyke T."/>
            <person name="Bristow J."/>
            <person name="Eisen J."/>
            <person name="Markowitz V."/>
            <person name="Hugenholtz P."/>
            <person name="Kyrpides N."/>
            <person name="Klenk H."/>
        </authorList>
    </citation>
    <scope>NUCLEOTIDE SEQUENCE [LARGE SCALE GENOMIC DNA]</scope>
    <source>
        <strain evidence="2">DSM 12680 / TGB-C1</strain>
    </source>
</reference>
<dbReference type="SUPFAM" id="SSF51445">
    <property type="entry name" value="(Trans)glycosidases"/>
    <property type="match status" value="1"/>
</dbReference>
<gene>
    <name evidence="1" type="ordered locus">Slip_0761</name>
</gene>
<dbReference type="CAZy" id="GH5">
    <property type="family name" value="Glycoside Hydrolase Family 5"/>
</dbReference>
<dbReference type="OrthoDB" id="9801493at2"/>
<evidence type="ECO:0000313" key="2">
    <source>
        <dbReference type="Proteomes" id="UP000000378"/>
    </source>
</evidence>
<dbReference type="HOGENOM" id="CLU_650326_0_0_9"/>
<dbReference type="Gene3D" id="3.20.20.80">
    <property type="entry name" value="Glycosidases"/>
    <property type="match status" value="1"/>
</dbReference>
<dbReference type="AlphaFoldDB" id="D7CLF6"/>
<reference evidence="1 2" key="2">
    <citation type="journal article" date="2010" name="Stand. Genomic Sci.">
        <title>Complete genome sequence of Syntrophothermus lipocalidus type strain (TGB-C1).</title>
        <authorList>
            <person name="Djao O.D."/>
            <person name="Zhang X."/>
            <person name="Lucas S."/>
            <person name="Lapidus A."/>
            <person name="Del Rio T.G."/>
            <person name="Nolan M."/>
            <person name="Tice H."/>
            <person name="Cheng J.F."/>
            <person name="Han C."/>
            <person name="Tapia R."/>
            <person name="Goodwin L."/>
            <person name="Pitluck S."/>
            <person name="Liolios K."/>
            <person name="Ivanova N."/>
            <person name="Mavromatis K."/>
            <person name="Mikhailova N."/>
            <person name="Ovchinnikova G."/>
            <person name="Pati A."/>
            <person name="Brambilla E."/>
            <person name="Chen A."/>
            <person name="Palaniappan K."/>
            <person name="Land M."/>
            <person name="Hauser L."/>
            <person name="Chang Y.J."/>
            <person name="Jeffries C.D."/>
            <person name="Rohde M."/>
            <person name="Sikorski J."/>
            <person name="Spring S."/>
            <person name="Goker M."/>
            <person name="Detter J.C."/>
            <person name="Woyke T."/>
            <person name="Bristow J."/>
            <person name="Eisen J.A."/>
            <person name="Markowitz V."/>
            <person name="Hugenholtz P."/>
            <person name="Kyrpides N.C."/>
            <person name="Klenk H.P."/>
        </authorList>
    </citation>
    <scope>NUCLEOTIDE SEQUENCE [LARGE SCALE GENOMIC DNA]</scope>
    <source>
        <strain evidence="2">DSM 12680 / TGB-C1</strain>
    </source>
</reference>
<organism evidence="1 2">
    <name type="scientific">Syntrophothermus lipocalidus (strain DSM 12680 / TGB-C1)</name>
    <dbReference type="NCBI Taxonomy" id="643648"/>
    <lineage>
        <taxon>Bacteria</taxon>
        <taxon>Bacillati</taxon>
        <taxon>Bacillota</taxon>
        <taxon>Clostridia</taxon>
        <taxon>Eubacteriales</taxon>
        <taxon>Syntrophomonadaceae</taxon>
        <taxon>Syntrophothermus</taxon>
    </lineage>
</organism>
<dbReference type="KEGG" id="slp:Slip_0761"/>
<dbReference type="InterPro" id="IPR017853">
    <property type="entry name" value="GH"/>
</dbReference>
<dbReference type="STRING" id="643648.Slip_0761"/>
<dbReference type="Proteomes" id="UP000000378">
    <property type="component" value="Chromosome"/>
</dbReference>
<dbReference type="eggNOG" id="COG3934">
    <property type="taxonomic scope" value="Bacteria"/>
</dbReference>
<dbReference type="RefSeq" id="WP_013174943.1">
    <property type="nucleotide sequence ID" value="NC_014220.1"/>
</dbReference>
<accession>D7CLF6</accession>
<protein>
    <submittedName>
        <fullName evidence="1">Beta-galactosidase</fullName>
    </submittedName>
</protein>
<keyword evidence="2" id="KW-1185">Reference proteome</keyword>
<evidence type="ECO:0000313" key="1">
    <source>
        <dbReference type="EMBL" id="ADI01541.1"/>
    </source>
</evidence>
<sequence>MREEWVIVDATNIGQFLMGVNYWPRAKAMYWWERFDLDEVKKDFERIAEYGLGLVRIFLVWEAFQPTPKQVSVENLKRLIAVADLASDTGISLMPTLFCGHMSGVNWLPEWVLDEDCIRQRFPVYTGGRLHFRGLKNVYTDKVISNAQELLCREVARAMEGHRALFACDLGNESSNCFVPPDRETARSWLETMAGTLKANGGGCMVTFGMHAEDLEEDRALGPGEAATVCDFLSMHGYPFYLKWVDDPLDYEVLPFLGAVTEWLGEKPVLFQEFGIPSYPVIPPFLKGDESDRLRGRLWDEETGAIYYRHALERLQQEGMIGAVAWCFGDYVPGLWNHPPLRENPHERFFGLFRYDGSAKLAAEVAREFAGSRKVRTVAMEVRYRRPWLDEEKPEVFYLDPQANLKRLYRKYKAWTGLSAI</sequence>
<proteinExistence type="predicted"/>